<keyword evidence="8 9" id="KW-0378">Hydrolase</keyword>
<dbReference type="InterPro" id="IPR030048">
    <property type="entry name" value="SurE"/>
</dbReference>
<comment type="cofactor">
    <cofactor evidence="2">
        <name>Mg(2+)</name>
        <dbReference type="ChEBI" id="CHEBI:18420"/>
    </cofactor>
</comment>
<evidence type="ECO:0000313" key="11">
    <source>
        <dbReference type="EMBL" id="SIS41394.1"/>
    </source>
</evidence>
<keyword evidence="7 9" id="KW-0547">Nucleotide-binding</keyword>
<evidence type="ECO:0000259" key="10">
    <source>
        <dbReference type="Pfam" id="PF01975"/>
    </source>
</evidence>
<evidence type="ECO:0000256" key="3">
    <source>
        <dbReference type="ARBA" id="ARBA00004496"/>
    </source>
</evidence>
<comment type="cofactor">
    <cofactor evidence="9">
        <name>a divalent metal cation</name>
        <dbReference type="ChEBI" id="CHEBI:60240"/>
    </cofactor>
    <text evidence="9">Binds 1 divalent metal cation per subunit.</text>
</comment>
<dbReference type="PANTHER" id="PTHR30457:SF12">
    <property type="entry name" value="5'_3'-NUCLEOTIDASE SURE"/>
    <property type="match status" value="1"/>
</dbReference>
<protein>
    <recommendedName>
        <fullName evidence="9">5'-nucleotidase SurE</fullName>
        <ecNumber evidence="9">3.1.3.5</ecNumber>
    </recommendedName>
    <alternativeName>
        <fullName evidence="9">Nucleoside 5'-monophosphate phosphohydrolase</fullName>
    </alternativeName>
</protein>
<accession>A0A1N7IWG8</accession>
<dbReference type="RefSeq" id="WP_076398747.1">
    <property type="nucleotide sequence ID" value="NZ_FTOA01000001.1"/>
</dbReference>
<evidence type="ECO:0000256" key="9">
    <source>
        <dbReference type="HAMAP-Rule" id="MF_00060"/>
    </source>
</evidence>
<feature type="binding site" evidence="9">
    <location>
        <position position="50"/>
    </location>
    <ligand>
        <name>a divalent metal cation</name>
        <dbReference type="ChEBI" id="CHEBI:60240"/>
    </ligand>
</feature>
<dbReference type="GO" id="GO:0008253">
    <property type="term" value="F:5'-nucleotidase activity"/>
    <property type="evidence" value="ECO:0007669"/>
    <property type="project" value="UniProtKB-UniRule"/>
</dbReference>
<evidence type="ECO:0000256" key="7">
    <source>
        <dbReference type="ARBA" id="ARBA00022741"/>
    </source>
</evidence>
<dbReference type="EC" id="3.1.3.5" evidence="9"/>
<feature type="binding site" evidence="9">
    <location>
        <position position="18"/>
    </location>
    <ligand>
        <name>a divalent metal cation</name>
        <dbReference type="ChEBI" id="CHEBI:60240"/>
    </ligand>
</feature>
<comment type="catalytic activity">
    <reaction evidence="1 9">
        <text>a ribonucleoside 5'-phosphate + H2O = a ribonucleoside + phosphate</text>
        <dbReference type="Rhea" id="RHEA:12484"/>
        <dbReference type="ChEBI" id="CHEBI:15377"/>
        <dbReference type="ChEBI" id="CHEBI:18254"/>
        <dbReference type="ChEBI" id="CHEBI:43474"/>
        <dbReference type="ChEBI" id="CHEBI:58043"/>
        <dbReference type="EC" id="3.1.3.5"/>
    </reaction>
</comment>
<evidence type="ECO:0000256" key="5">
    <source>
        <dbReference type="ARBA" id="ARBA00022490"/>
    </source>
</evidence>
<evidence type="ECO:0000256" key="6">
    <source>
        <dbReference type="ARBA" id="ARBA00022723"/>
    </source>
</evidence>
<dbReference type="GO" id="GO:0046872">
    <property type="term" value="F:metal ion binding"/>
    <property type="evidence" value="ECO:0007669"/>
    <property type="project" value="UniProtKB-UniRule"/>
</dbReference>
<evidence type="ECO:0000256" key="2">
    <source>
        <dbReference type="ARBA" id="ARBA00001946"/>
    </source>
</evidence>
<dbReference type="OrthoDB" id="9780815at2"/>
<dbReference type="InterPro" id="IPR036523">
    <property type="entry name" value="SurE-like_sf"/>
</dbReference>
<comment type="similarity">
    <text evidence="4 9">Belongs to the SurE nucleotidase family.</text>
</comment>
<dbReference type="SUPFAM" id="SSF64167">
    <property type="entry name" value="SurE-like"/>
    <property type="match status" value="1"/>
</dbReference>
<dbReference type="Proteomes" id="UP000185678">
    <property type="component" value="Unassembled WGS sequence"/>
</dbReference>
<organism evidence="11 12">
    <name type="scientific">Insolitispirillum peregrinum</name>
    <dbReference type="NCBI Taxonomy" id="80876"/>
    <lineage>
        <taxon>Bacteria</taxon>
        <taxon>Pseudomonadati</taxon>
        <taxon>Pseudomonadota</taxon>
        <taxon>Alphaproteobacteria</taxon>
        <taxon>Rhodospirillales</taxon>
        <taxon>Novispirillaceae</taxon>
        <taxon>Insolitispirillum</taxon>
    </lineage>
</organism>
<dbReference type="GO" id="GO:0005737">
    <property type="term" value="C:cytoplasm"/>
    <property type="evidence" value="ECO:0007669"/>
    <property type="project" value="UniProtKB-SubCell"/>
</dbReference>
<feature type="domain" description="Survival protein SurE-like phosphatase/nucleotidase" evidence="10">
    <location>
        <begin position="13"/>
        <end position="198"/>
    </location>
</feature>
<dbReference type="InterPro" id="IPR002828">
    <property type="entry name" value="SurE-like_Pase/nucleotidase"/>
</dbReference>
<evidence type="ECO:0000256" key="8">
    <source>
        <dbReference type="ARBA" id="ARBA00022801"/>
    </source>
</evidence>
<dbReference type="GO" id="GO:0000166">
    <property type="term" value="F:nucleotide binding"/>
    <property type="evidence" value="ECO:0007669"/>
    <property type="project" value="UniProtKB-KW"/>
</dbReference>
<dbReference type="NCBIfam" id="TIGR00087">
    <property type="entry name" value="surE"/>
    <property type="match status" value="1"/>
</dbReference>
<dbReference type="NCBIfam" id="NF001490">
    <property type="entry name" value="PRK00346.1-4"/>
    <property type="match status" value="1"/>
</dbReference>
<dbReference type="HAMAP" id="MF_00060">
    <property type="entry name" value="SurE"/>
    <property type="match status" value="1"/>
</dbReference>
<feature type="binding site" evidence="9">
    <location>
        <position position="105"/>
    </location>
    <ligand>
        <name>a divalent metal cation</name>
        <dbReference type="ChEBI" id="CHEBI:60240"/>
    </ligand>
</feature>
<dbReference type="AlphaFoldDB" id="A0A1N7IWG8"/>
<gene>
    <name evidence="9" type="primary">surE</name>
    <name evidence="11" type="ORF">SAMN05421779_101684</name>
</gene>
<comment type="subcellular location">
    <subcellularLocation>
        <location evidence="3 9">Cytoplasm</location>
    </subcellularLocation>
</comment>
<dbReference type="PANTHER" id="PTHR30457">
    <property type="entry name" value="5'-NUCLEOTIDASE SURE"/>
    <property type="match status" value="1"/>
</dbReference>
<name>A0A1N7IWG8_9PROT</name>
<comment type="function">
    <text evidence="9">Nucleotidase that shows phosphatase activity on nucleoside 5'-monophosphates.</text>
</comment>
<feature type="binding site" evidence="9">
    <location>
        <position position="19"/>
    </location>
    <ligand>
        <name>a divalent metal cation</name>
        <dbReference type="ChEBI" id="CHEBI:60240"/>
    </ligand>
</feature>
<reference evidence="11 12" key="1">
    <citation type="submission" date="2017-01" db="EMBL/GenBank/DDBJ databases">
        <authorList>
            <person name="Mah S.A."/>
            <person name="Swanson W.J."/>
            <person name="Moy G.W."/>
            <person name="Vacquier V.D."/>
        </authorList>
    </citation>
    <scope>NUCLEOTIDE SEQUENCE [LARGE SCALE GENOMIC DNA]</scope>
    <source>
        <strain evidence="11 12">DSM 11589</strain>
    </source>
</reference>
<sequence length="264" mass="28760">MFDSVSDLSHARILISNDDGLHGPGLQVLIRIARQLSNDVWVVVPETEQSGAGHSLTLHHPLRIRDVDPDQHLYAVDGTPTDSVLLAINAIMKDRKPDLVLSGVNRGANLADDVTYSGTVAAAMEGTLLGVPSIAMSQVFTNGDPVRWETAEHFAPDIIRKLVAHGWGRNVLMNVNFPDLAPEDVTGIRVTNQGRRKIGDGLIERHDPRGRPYIWIGPQRSEHTGRPGSDLEAIEQGAISVTPLCIDLTEQETLATLQQKVFAS</sequence>
<dbReference type="GO" id="GO:0008254">
    <property type="term" value="F:3'-nucleotidase activity"/>
    <property type="evidence" value="ECO:0007669"/>
    <property type="project" value="TreeGrafter"/>
</dbReference>
<keyword evidence="6 9" id="KW-0479">Metal-binding</keyword>
<keyword evidence="5 9" id="KW-0963">Cytoplasm</keyword>
<evidence type="ECO:0000256" key="4">
    <source>
        <dbReference type="ARBA" id="ARBA00011062"/>
    </source>
</evidence>
<evidence type="ECO:0000313" key="12">
    <source>
        <dbReference type="Proteomes" id="UP000185678"/>
    </source>
</evidence>
<dbReference type="GO" id="GO:0004309">
    <property type="term" value="F:exopolyphosphatase activity"/>
    <property type="evidence" value="ECO:0007669"/>
    <property type="project" value="TreeGrafter"/>
</dbReference>
<evidence type="ECO:0000256" key="1">
    <source>
        <dbReference type="ARBA" id="ARBA00000815"/>
    </source>
</evidence>
<dbReference type="Gene3D" id="3.40.1210.10">
    <property type="entry name" value="Survival protein SurE-like phosphatase/nucleotidase"/>
    <property type="match status" value="1"/>
</dbReference>
<dbReference type="EMBL" id="FTOA01000001">
    <property type="protein sequence ID" value="SIS41394.1"/>
    <property type="molecule type" value="Genomic_DNA"/>
</dbReference>
<dbReference type="Pfam" id="PF01975">
    <property type="entry name" value="SurE"/>
    <property type="match status" value="1"/>
</dbReference>
<dbReference type="FunFam" id="3.40.1210.10:FF:000001">
    <property type="entry name" value="5'/3'-nucleotidase SurE"/>
    <property type="match status" value="1"/>
</dbReference>
<keyword evidence="12" id="KW-1185">Reference proteome</keyword>
<dbReference type="STRING" id="80876.SAMN05421779_101684"/>
<proteinExistence type="inferred from homology"/>